<organism evidence="3">
    <name type="scientific">Panstrongylus megistus</name>
    <dbReference type="NCBI Taxonomy" id="65343"/>
    <lineage>
        <taxon>Eukaryota</taxon>
        <taxon>Metazoa</taxon>
        <taxon>Ecdysozoa</taxon>
        <taxon>Arthropoda</taxon>
        <taxon>Hexapoda</taxon>
        <taxon>Insecta</taxon>
        <taxon>Pterygota</taxon>
        <taxon>Neoptera</taxon>
        <taxon>Paraneoptera</taxon>
        <taxon>Hemiptera</taxon>
        <taxon>Heteroptera</taxon>
        <taxon>Panheteroptera</taxon>
        <taxon>Cimicomorpha</taxon>
        <taxon>Reduviidae</taxon>
        <taxon>Triatominae</taxon>
        <taxon>Panstrongylus</taxon>
    </lineage>
</organism>
<dbReference type="CDD" id="cd14813">
    <property type="entry name" value="bZIP_BmCbz-like"/>
    <property type="match status" value="1"/>
</dbReference>
<feature type="compositionally biased region" description="Basic and acidic residues" evidence="1">
    <location>
        <begin position="464"/>
        <end position="478"/>
    </location>
</feature>
<feature type="compositionally biased region" description="Gly residues" evidence="1">
    <location>
        <begin position="436"/>
        <end position="447"/>
    </location>
</feature>
<feature type="compositionally biased region" description="Low complexity" evidence="1">
    <location>
        <begin position="394"/>
        <end position="407"/>
    </location>
</feature>
<dbReference type="GO" id="GO:0003700">
    <property type="term" value="F:DNA-binding transcription factor activity"/>
    <property type="evidence" value="ECO:0007669"/>
    <property type="project" value="InterPro"/>
</dbReference>
<dbReference type="EMBL" id="GBGD01001119">
    <property type="protein sequence ID" value="JAC87770.1"/>
    <property type="molecule type" value="mRNA"/>
</dbReference>
<dbReference type="PROSITE" id="PS50217">
    <property type="entry name" value="BZIP"/>
    <property type="match status" value="1"/>
</dbReference>
<dbReference type="SMART" id="SM00338">
    <property type="entry name" value="BRLZ"/>
    <property type="match status" value="1"/>
</dbReference>
<reference evidence="3" key="1">
    <citation type="journal article" date="2015" name="J. Med. Entomol.">
        <title>A Deep Insight Into the Sialotranscriptome of the Chagas Disease Vector, Panstrongylus megistus (Hemiptera: Heteroptera).</title>
        <authorList>
            <person name="Ribeiro J.M."/>
            <person name="Schwarz A."/>
            <person name="Francischetti I.M."/>
        </authorList>
    </citation>
    <scope>NUCLEOTIDE SEQUENCE</scope>
    <source>
        <tissue evidence="3">Salivary glands</tissue>
    </source>
</reference>
<feature type="compositionally biased region" description="Low complexity" evidence="1">
    <location>
        <begin position="426"/>
        <end position="435"/>
    </location>
</feature>
<dbReference type="Gene3D" id="1.20.5.170">
    <property type="match status" value="1"/>
</dbReference>
<feature type="region of interest" description="Disordered" evidence="1">
    <location>
        <begin position="323"/>
        <end position="487"/>
    </location>
</feature>
<dbReference type="Pfam" id="PF07716">
    <property type="entry name" value="bZIP_2"/>
    <property type="match status" value="1"/>
</dbReference>
<evidence type="ECO:0000256" key="1">
    <source>
        <dbReference type="SAM" id="MobiDB-lite"/>
    </source>
</evidence>
<feature type="domain" description="BZIP" evidence="2">
    <location>
        <begin position="463"/>
        <end position="526"/>
    </location>
</feature>
<feature type="compositionally biased region" description="Low complexity" evidence="1">
    <location>
        <begin position="365"/>
        <end position="378"/>
    </location>
</feature>
<evidence type="ECO:0000259" key="2">
    <source>
        <dbReference type="PROSITE" id="PS50217"/>
    </source>
</evidence>
<dbReference type="GO" id="GO:0005634">
    <property type="term" value="C:nucleus"/>
    <property type="evidence" value="ECO:0007669"/>
    <property type="project" value="UniProtKB-ARBA"/>
</dbReference>
<evidence type="ECO:0000313" key="3">
    <source>
        <dbReference type="EMBL" id="JAC87770.1"/>
    </source>
</evidence>
<accession>A0A069DV13</accession>
<dbReference type="AlphaFoldDB" id="A0A069DV13"/>
<feature type="non-terminal residue" evidence="3">
    <location>
        <position position="1"/>
    </location>
</feature>
<dbReference type="InterPro" id="IPR046347">
    <property type="entry name" value="bZIP_sf"/>
</dbReference>
<dbReference type="InterPro" id="IPR004827">
    <property type="entry name" value="bZIP"/>
</dbReference>
<sequence>NTSKMIGSGKKEGWPECFQDLGSWCPLPQDELHTPKFNIQDEFNFSIDDGHANDWDLSSPGDLHCEPWGNDTQFGISSCQPVIGELNSPLLQERTPLGVISNTPNLLGSGGKILYTITPDDSRSPLKSKRNVLLSQGIVKTVSDDSTYLSMAATEHKTNNPVIITNDIRLLPITVPDFASAKLNSSSLSTSFLSPPLQSPSPTPPPAIKKISTLRQDTISGTLLQQTRLENVHIKEEEQGLDDSFRVPAGCNEGVLNEVELVPVKQSEKPQLRLNIAAANNVSKFSASTLSTPEVLRPLVDGDSKEFNLLQYVCNDGEYSGLSQEVEEDSDRNVGDQAIRDHDYTDSWPTSDIKSDLMIKSEPGSPASTSCSASNRSTSKGRAQRKRRRDDSSDYVISDSDQSLSDDSQQEWSPTPAKKRTRRKSSTYSTKTSGKTGTGGKRTGGGRRSSQASGQSTPVSGGQDKYRALRERNNEASRRSRMNRKQRDVEMLQLADDLHRKNISLKARAEKMENLVKYMRAEIMKALTKPK</sequence>
<feature type="compositionally biased region" description="Basic and acidic residues" evidence="1">
    <location>
        <begin position="331"/>
        <end position="345"/>
    </location>
</feature>
<proteinExistence type="evidence at transcript level"/>
<name>A0A069DV13_9HEMI</name>
<dbReference type="SUPFAM" id="SSF57959">
    <property type="entry name" value="Leucine zipper domain"/>
    <property type="match status" value="1"/>
</dbReference>
<protein>
    <submittedName>
        <fullName evidence="3">Putative chorion b-zip transcription factor</fullName>
    </submittedName>
</protein>